<feature type="compositionally biased region" description="Basic and acidic residues" evidence="1">
    <location>
        <begin position="536"/>
        <end position="548"/>
    </location>
</feature>
<keyword evidence="3" id="KW-1185">Reference proteome</keyword>
<gene>
    <name evidence="2" type="ORF">AC578_8571</name>
</gene>
<feature type="region of interest" description="Disordered" evidence="1">
    <location>
        <begin position="532"/>
        <end position="552"/>
    </location>
</feature>
<comment type="caution">
    <text evidence="2">The sequence shown here is derived from an EMBL/GenBank/DDBJ whole genome shotgun (WGS) entry which is preliminary data.</text>
</comment>
<sequence>MLLQRSISKRERLQPQSQVETDGHDIESDTSIQTVGQGSAPVALKDNAISAVPLRNHSDWCSGLKRALRLLRFGDKTFKFFHAASRPAKAKLTFLDQPAYFRQILPCWPRHEQNARDAIQITDEGIGQWQWQWQSTPMQYPPASYQQVSSLREHRGPHQTHEHDLPDPYAPGTESLRPPDCDAFNPPTPNHLVTTFTPTNDRSAIPRILPTDSDVFTSRYNRRIPELNIDMYEIEESQVSSLDKTDDRMYHLGHKAGGAYSGTFAEDKPLAPEIQAMIEKMLDKRHLKIRQEAGPAVEQHTRMRLSMGSTLFLERTTCCENPDPEMYCKLPHCLSRADCIPPATYFFALRQRGGPAKTEDFCFCLACMEWLWKGDFTKTPRHPGVVLGTGTIDPSNLHEDNTPESKDAHAAPTPRPIGQDREPNIPQIDGPLESSKQASDNTSKHAPLQGLTIESSDQDTFCDSPRSMDSNGEWFYAPTRFQYIAAFVKPGVSLTQKEKSAVWLWKAASQDQLRWNRHMRDTECRRKHYSGLQEAEQEKGPEFKIEDTEHTEEEVTYWEQETGVRKKDCHGNDLSEILNKAAKKN</sequence>
<feature type="compositionally biased region" description="Polar residues" evidence="1">
    <location>
        <begin position="452"/>
        <end position="461"/>
    </location>
</feature>
<reference evidence="2 3" key="1">
    <citation type="submission" date="2015-07" db="EMBL/GenBank/DDBJ databases">
        <title>Comparative genomics of the Sigatoka disease complex on banana suggests a link between parallel evolutionary changes in Pseudocercospora fijiensis and Pseudocercospora eumusae and increased virulence on the banana host.</title>
        <authorList>
            <person name="Chang T.-C."/>
            <person name="Salvucci A."/>
            <person name="Crous P.W."/>
            <person name="Stergiopoulos I."/>
        </authorList>
    </citation>
    <scope>NUCLEOTIDE SEQUENCE [LARGE SCALE GENOMIC DNA]</scope>
    <source>
        <strain evidence="2 3">CBS 114824</strain>
    </source>
</reference>
<evidence type="ECO:0000313" key="3">
    <source>
        <dbReference type="Proteomes" id="UP000070133"/>
    </source>
</evidence>
<feature type="compositionally biased region" description="Basic and acidic residues" evidence="1">
    <location>
        <begin position="396"/>
        <end position="409"/>
    </location>
</feature>
<dbReference type="AlphaFoldDB" id="A0A139HVZ9"/>
<evidence type="ECO:0000313" key="2">
    <source>
        <dbReference type="EMBL" id="KXT06651.1"/>
    </source>
</evidence>
<feature type="compositionally biased region" description="Basic and acidic residues" evidence="1">
    <location>
        <begin position="151"/>
        <end position="166"/>
    </location>
</feature>
<feature type="region of interest" description="Disordered" evidence="1">
    <location>
        <begin position="1"/>
        <end position="28"/>
    </location>
</feature>
<feature type="region of interest" description="Disordered" evidence="1">
    <location>
        <begin position="387"/>
        <end position="464"/>
    </location>
</feature>
<name>A0A139HVZ9_9PEZI</name>
<dbReference type="EMBL" id="LFZN01000005">
    <property type="protein sequence ID" value="KXT06651.1"/>
    <property type="molecule type" value="Genomic_DNA"/>
</dbReference>
<organism evidence="2 3">
    <name type="scientific">Pseudocercospora eumusae</name>
    <dbReference type="NCBI Taxonomy" id="321146"/>
    <lineage>
        <taxon>Eukaryota</taxon>
        <taxon>Fungi</taxon>
        <taxon>Dikarya</taxon>
        <taxon>Ascomycota</taxon>
        <taxon>Pezizomycotina</taxon>
        <taxon>Dothideomycetes</taxon>
        <taxon>Dothideomycetidae</taxon>
        <taxon>Mycosphaerellales</taxon>
        <taxon>Mycosphaerellaceae</taxon>
        <taxon>Pseudocercospora</taxon>
    </lineage>
</organism>
<accession>A0A139HVZ9</accession>
<evidence type="ECO:0000256" key="1">
    <source>
        <dbReference type="SAM" id="MobiDB-lite"/>
    </source>
</evidence>
<dbReference type="OrthoDB" id="3636334at2759"/>
<proteinExistence type="predicted"/>
<feature type="region of interest" description="Disordered" evidence="1">
    <location>
        <begin position="146"/>
        <end position="175"/>
    </location>
</feature>
<protein>
    <submittedName>
        <fullName evidence="2">Uncharacterized protein</fullName>
    </submittedName>
</protein>
<dbReference type="Proteomes" id="UP000070133">
    <property type="component" value="Unassembled WGS sequence"/>
</dbReference>